<dbReference type="PROSITE" id="PS52016">
    <property type="entry name" value="TONB_DEPENDENT_REC_3"/>
    <property type="match status" value="1"/>
</dbReference>
<evidence type="ECO:0000256" key="9">
    <source>
        <dbReference type="SAM" id="Phobius"/>
    </source>
</evidence>
<feature type="domain" description="TonB-dependent receptor plug" evidence="10">
    <location>
        <begin position="258"/>
        <end position="362"/>
    </location>
</feature>
<dbReference type="SUPFAM" id="SSF56935">
    <property type="entry name" value="Porins"/>
    <property type="match status" value="1"/>
</dbReference>
<dbReference type="InterPro" id="IPR023996">
    <property type="entry name" value="TonB-dep_OMP_SusC/RagA"/>
</dbReference>
<name>A0ABP8LV04_9BACT</name>
<keyword evidence="4 7" id="KW-0812">Transmembrane</keyword>
<protein>
    <submittedName>
        <fullName evidence="11">TonB-dependent receptor</fullName>
    </submittedName>
</protein>
<dbReference type="InterPro" id="IPR008969">
    <property type="entry name" value="CarboxyPept-like_regulatory"/>
</dbReference>
<keyword evidence="12" id="KW-1185">Reference proteome</keyword>
<dbReference type="InterPro" id="IPR023997">
    <property type="entry name" value="TonB-dep_OMP_SusC/RagA_CS"/>
</dbReference>
<keyword evidence="3 7" id="KW-1134">Transmembrane beta strand</keyword>
<reference evidence="12" key="1">
    <citation type="journal article" date="2019" name="Int. J. Syst. Evol. Microbiol.">
        <title>The Global Catalogue of Microorganisms (GCM) 10K type strain sequencing project: providing services to taxonomists for standard genome sequencing and annotation.</title>
        <authorList>
            <consortium name="The Broad Institute Genomics Platform"/>
            <consortium name="The Broad Institute Genome Sequencing Center for Infectious Disease"/>
            <person name="Wu L."/>
            <person name="Ma J."/>
        </authorList>
    </citation>
    <scope>NUCLEOTIDE SEQUENCE [LARGE SCALE GENOMIC DNA]</scope>
    <source>
        <strain evidence="12">JCM 31920</strain>
    </source>
</reference>
<evidence type="ECO:0000256" key="4">
    <source>
        <dbReference type="ARBA" id="ARBA00022692"/>
    </source>
</evidence>
<dbReference type="EMBL" id="BAABEY010000012">
    <property type="protein sequence ID" value="GAA4435572.1"/>
    <property type="molecule type" value="Genomic_DNA"/>
</dbReference>
<organism evidence="11 12">
    <name type="scientific">Ravibacter arvi</name>
    <dbReference type="NCBI Taxonomy" id="2051041"/>
    <lineage>
        <taxon>Bacteria</taxon>
        <taxon>Pseudomonadati</taxon>
        <taxon>Bacteroidota</taxon>
        <taxon>Cytophagia</taxon>
        <taxon>Cytophagales</taxon>
        <taxon>Spirosomataceae</taxon>
        <taxon>Ravibacter</taxon>
    </lineage>
</organism>
<keyword evidence="5 7" id="KW-0472">Membrane</keyword>
<evidence type="ECO:0000256" key="7">
    <source>
        <dbReference type="PROSITE-ProRule" id="PRU01360"/>
    </source>
</evidence>
<keyword evidence="9" id="KW-1133">Transmembrane helix</keyword>
<evidence type="ECO:0000256" key="1">
    <source>
        <dbReference type="ARBA" id="ARBA00004571"/>
    </source>
</evidence>
<dbReference type="Gene3D" id="2.170.130.10">
    <property type="entry name" value="TonB-dependent receptor, plug domain"/>
    <property type="match status" value="1"/>
</dbReference>
<feature type="region of interest" description="Disordered" evidence="8">
    <location>
        <begin position="1045"/>
        <end position="1064"/>
    </location>
</feature>
<evidence type="ECO:0000256" key="8">
    <source>
        <dbReference type="SAM" id="MobiDB-lite"/>
    </source>
</evidence>
<dbReference type="Pfam" id="PF13715">
    <property type="entry name" value="CarbopepD_reg_2"/>
    <property type="match status" value="1"/>
</dbReference>
<gene>
    <name evidence="11" type="ORF">GCM10023091_12250</name>
</gene>
<evidence type="ECO:0000313" key="12">
    <source>
        <dbReference type="Proteomes" id="UP001501508"/>
    </source>
</evidence>
<keyword evidence="2 7" id="KW-0813">Transport</keyword>
<dbReference type="InterPro" id="IPR036942">
    <property type="entry name" value="Beta-barrel_TonB_sf"/>
</dbReference>
<evidence type="ECO:0000259" key="10">
    <source>
        <dbReference type="Pfam" id="PF07715"/>
    </source>
</evidence>
<keyword evidence="11" id="KW-0675">Receptor</keyword>
<evidence type="ECO:0000256" key="5">
    <source>
        <dbReference type="ARBA" id="ARBA00023136"/>
    </source>
</evidence>
<evidence type="ECO:0000256" key="3">
    <source>
        <dbReference type="ARBA" id="ARBA00022452"/>
    </source>
</evidence>
<dbReference type="Pfam" id="PF07715">
    <property type="entry name" value="Plug"/>
    <property type="match status" value="1"/>
</dbReference>
<dbReference type="Proteomes" id="UP001501508">
    <property type="component" value="Unassembled WGS sequence"/>
</dbReference>
<comment type="similarity">
    <text evidence="7">Belongs to the TonB-dependent receptor family.</text>
</comment>
<dbReference type="SUPFAM" id="SSF49464">
    <property type="entry name" value="Carboxypeptidase regulatory domain-like"/>
    <property type="match status" value="1"/>
</dbReference>
<accession>A0ABP8LV04</accession>
<evidence type="ECO:0000256" key="6">
    <source>
        <dbReference type="ARBA" id="ARBA00023237"/>
    </source>
</evidence>
<dbReference type="InterPro" id="IPR012910">
    <property type="entry name" value="Plug_dom"/>
</dbReference>
<comment type="subcellular location">
    <subcellularLocation>
        <location evidence="1 7">Cell outer membrane</location>
        <topology evidence="1 7">Multi-pass membrane protein</topology>
    </subcellularLocation>
</comment>
<feature type="transmembrane region" description="Helical" evidence="9">
    <location>
        <begin position="39"/>
        <end position="58"/>
    </location>
</feature>
<dbReference type="Gene3D" id="2.40.170.20">
    <property type="entry name" value="TonB-dependent receptor, beta-barrel domain"/>
    <property type="match status" value="1"/>
</dbReference>
<keyword evidence="6 7" id="KW-0998">Cell outer membrane</keyword>
<evidence type="ECO:0000313" key="11">
    <source>
        <dbReference type="EMBL" id="GAA4435572.1"/>
    </source>
</evidence>
<sequence length="1156" mass="127173">MLSSIYYLKPTKCMQKFVYAGYGMSGYSGPPSRRTLKKIMRISLFVFLGMLITAQWLGASSLNGQNLEAVKVSLPMKNESLIHAFQRIEKQSPFRFMYRKEDVRHVKGVSHSGAPTSLDELLRELLTPNGLSFKQVGQRIMVMPGTGSTDVRTDRDAENTVALPPLKGKVKDENGDGLPGVSILVKGSQHGTITDGDGNFSLNIPEGDVVLVFSFVGYATQEQVAGNNSVLEVTMKVDEKSLEEVVVVGYGTQKRELVTGAVSSVSAKDLKNMPTGQVGQQLQGRMPGVRVNQSTGTPGEGMSFRIRGQASIGAGNAPLVVIDGFPSSTGLESINPADIESISVLKDAASTSLYGSRAANGVFLVTTKQGKSGATEVEFSAWAGIQNVPQRGRPNVMNAREFAQYKNEWYSDQGLEVPERYRNPSQYGPNDGTDWFDVLLNHNAPTQNYQLSISNGSDKVSTSISAGYNKQEGVMLNTFAERFTARANNLFRVSPKLTFGLNLASSYRNSQNLATDGTWSIISGAYIMDPTLSYKNDDGTLPVGYSSPGMFPNPNWFRVLTERENPLVRKNFIVNAFGELEIIKGLKYKLKADADIGDSKSRYWSPSTAQGGMFTAPPTPAAGSYSTSGYSNWQVENTLNYFKTIGGNHNFEALAGYSAQKVRSESSAINGTEFPDDEISWITAASVRRGDASVTDFSVLSAFGRLNYDYKNRYLVSVAVRRDGSSRFGDNKKYGTFPSVSAGWIVSGENFMRKFDKVVSFLKVRASYGEVGNYNIGNYTHLSTIGNSNYAFNDVLAAGKTISNLGNQLLTWETTVQTDIGLDLGLFNDRIFLLYDYYRKRTNGLLYSVNIPLASGFGSIQSNIGEFEFWGHEFGLETRNLTGALKWNTNLAISLDRNMVNKLGTEDTPIGGYQENVDFVRTAVGHPIGQFYGYVYDGVFMNQEELNRGPQIRNFGGSTVGSARLKDISGPDGVPDGFIDAEYDKTFIGNPNPRFNFGFTNRLSYERFDLDVHMVGRVGGDLFMGELLWTENLDGVFNVRPEAAQRWRSPENPGNGDLPKTNSNPLHRFNNSRHIFDGTYLSVRNITLGYRFNIPANGVIKGARLYLNMQNALMLTKYPGMNPEASEAGLNGLNEGRDFGHYPVPRIFTVGADFKF</sequence>
<comment type="caution">
    <text evidence="11">The sequence shown here is derived from an EMBL/GenBank/DDBJ whole genome shotgun (WGS) entry which is preliminary data.</text>
</comment>
<proteinExistence type="inferred from homology"/>
<dbReference type="Gene3D" id="2.60.40.1120">
    <property type="entry name" value="Carboxypeptidase-like, regulatory domain"/>
    <property type="match status" value="1"/>
</dbReference>
<dbReference type="NCBIfam" id="TIGR04057">
    <property type="entry name" value="SusC_RagA_signa"/>
    <property type="match status" value="1"/>
</dbReference>
<evidence type="ECO:0000256" key="2">
    <source>
        <dbReference type="ARBA" id="ARBA00022448"/>
    </source>
</evidence>
<dbReference type="InterPro" id="IPR039426">
    <property type="entry name" value="TonB-dep_rcpt-like"/>
</dbReference>
<dbReference type="InterPro" id="IPR037066">
    <property type="entry name" value="Plug_dom_sf"/>
</dbReference>
<dbReference type="NCBIfam" id="TIGR04056">
    <property type="entry name" value="OMP_RagA_SusC"/>
    <property type="match status" value="1"/>
</dbReference>